<comment type="caution">
    <text evidence="1">The sequence shown here is derived from an EMBL/GenBank/DDBJ whole genome shotgun (WGS) entry which is preliminary data.</text>
</comment>
<dbReference type="EMBL" id="BSYO01000007">
    <property type="protein sequence ID" value="GMH07948.1"/>
    <property type="molecule type" value="Genomic_DNA"/>
</dbReference>
<sequence length="81" mass="8958">MEGLAKMPGLPVCPKAKSDRLLGLVHMARMDIPGFKLMTFQSRPLQTKIPCQNSLSGMPVWNSGLEFRFATACLEYRSIGS</sequence>
<keyword evidence="2" id="KW-1185">Reference proteome</keyword>
<dbReference type="Proteomes" id="UP001279734">
    <property type="component" value="Unassembled WGS sequence"/>
</dbReference>
<evidence type="ECO:0000313" key="1">
    <source>
        <dbReference type="EMBL" id="GMH07948.1"/>
    </source>
</evidence>
<accession>A0AAD3XKG7</accession>
<name>A0AAD3XKG7_NEPGR</name>
<reference evidence="1" key="1">
    <citation type="submission" date="2023-05" db="EMBL/GenBank/DDBJ databases">
        <title>Nepenthes gracilis genome sequencing.</title>
        <authorList>
            <person name="Fukushima K."/>
        </authorList>
    </citation>
    <scope>NUCLEOTIDE SEQUENCE</scope>
    <source>
        <strain evidence="1">SING2019-196</strain>
    </source>
</reference>
<dbReference type="AlphaFoldDB" id="A0AAD3XKG7"/>
<organism evidence="1 2">
    <name type="scientific">Nepenthes gracilis</name>
    <name type="common">Slender pitcher plant</name>
    <dbReference type="NCBI Taxonomy" id="150966"/>
    <lineage>
        <taxon>Eukaryota</taxon>
        <taxon>Viridiplantae</taxon>
        <taxon>Streptophyta</taxon>
        <taxon>Embryophyta</taxon>
        <taxon>Tracheophyta</taxon>
        <taxon>Spermatophyta</taxon>
        <taxon>Magnoliopsida</taxon>
        <taxon>eudicotyledons</taxon>
        <taxon>Gunneridae</taxon>
        <taxon>Pentapetalae</taxon>
        <taxon>Caryophyllales</taxon>
        <taxon>Nepenthaceae</taxon>
        <taxon>Nepenthes</taxon>
    </lineage>
</organism>
<gene>
    <name evidence="1" type="ORF">Nepgr_009788</name>
</gene>
<protein>
    <submittedName>
        <fullName evidence="1">Uncharacterized protein</fullName>
    </submittedName>
</protein>
<proteinExistence type="predicted"/>
<evidence type="ECO:0000313" key="2">
    <source>
        <dbReference type="Proteomes" id="UP001279734"/>
    </source>
</evidence>